<accession>A0ACC1ME46</accession>
<reference evidence="1" key="1">
    <citation type="submission" date="2022-08" db="EMBL/GenBank/DDBJ databases">
        <title>Genome Sequence of Lecanicillium fungicola.</title>
        <authorList>
            <person name="Buettner E."/>
        </authorList>
    </citation>
    <scope>NUCLEOTIDE SEQUENCE</scope>
    <source>
        <strain evidence="1">Babe33</strain>
    </source>
</reference>
<organism evidence="1 2">
    <name type="scientific">Zarea fungicola</name>
    <dbReference type="NCBI Taxonomy" id="93591"/>
    <lineage>
        <taxon>Eukaryota</taxon>
        <taxon>Fungi</taxon>
        <taxon>Dikarya</taxon>
        <taxon>Ascomycota</taxon>
        <taxon>Pezizomycotina</taxon>
        <taxon>Sordariomycetes</taxon>
        <taxon>Hypocreomycetidae</taxon>
        <taxon>Hypocreales</taxon>
        <taxon>Cordycipitaceae</taxon>
        <taxon>Zarea</taxon>
    </lineage>
</organism>
<proteinExistence type="predicted"/>
<dbReference type="EMBL" id="JANJQO010003323">
    <property type="protein sequence ID" value="KAJ2961829.1"/>
    <property type="molecule type" value="Genomic_DNA"/>
</dbReference>
<evidence type="ECO:0000313" key="2">
    <source>
        <dbReference type="Proteomes" id="UP001143910"/>
    </source>
</evidence>
<keyword evidence="2" id="KW-1185">Reference proteome</keyword>
<gene>
    <name evidence="1" type="ORF">NQ176_g10973</name>
</gene>
<name>A0ACC1ME46_9HYPO</name>
<protein>
    <submittedName>
        <fullName evidence="1">Uncharacterized protein</fullName>
    </submittedName>
</protein>
<evidence type="ECO:0000313" key="1">
    <source>
        <dbReference type="EMBL" id="KAJ2961829.1"/>
    </source>
</evidence>
<sequence>MDAVLQWVNKRGKGCPYSMRLVTLHTMCNLFSTPLFGNVVFNSPKIRTELTKLISSSFLDDDHTNTRVAASSLLFNLSLYNRRRRREKNPMRFTEDEEVELAASLVEAITREQESVEALHGMLLSLGYLFYGADLTGELADLLRALDARGTILGKKELFPNEKLVMEVGEELLGKGLQMPQMPASPQKP</sequence>
<dbReference type="Proteomes" id="UP001143910">
    <property type="component" value="Unassembled WGS sequence"/>
</dbReference>
<comment type="caution">
    <text evidence="1">The sequence shown here is derived from an EMBL/GenBank/DDBJ whole genome shotgun (WGS) entry which is preliminary data.</text>
</comment>